<comment type="catalytic activity">
    <reaction evidence="6">
        <text>L-methionyl-[protein] + [thioredoxin]-disulfide + H2O = L-methionyl-(S)-S-oxide-[protein] + [thioredoxin]-dithiol</text>
        <dbReference type="Rhea" id="RHEA:14217"/>
        <dbReference type="Rhea" id="RHEA-COMP:10698"/>
        <dbReference type="Rhea" id="RHEA-COMP:10700"/>
        <dbReference type="Rhea" id="RHEA-COMP:12313"/>
        <dbReference type="Rhea" id="RHEA-COMP:12315"/>
        <dbReference type="ChEBI" id="CHEBI:15377"/>
        <dbReference type="ChEBI" id="CHEBI:16044"/>
        <dbReference type="ChEBI" id="CHEBI:29950"/>
        <dbReference type="ChEBI" id="CHEBI:44120"/>
        <dbReference type="ChEBI" id="CHEBI:50058"/>
        <dbReference type="EC" id="1.8.4.11"/>
    </reaction>
</comment>
<evidence type="ECO:0000256" key="1">
    <source>
        <dbReference type="ARBA" id="ARBA00005591"/>
    </source>
</evidence>
<reference evidence="9 10" key="1">
    <citation type="journal article" date="2023" name="Commun. Biol.">
        <title>Genome analysis of Parmales, the sister group of diatoms, reveals the evolutionary specialization of diatoms from phago-mixotrophs to photoautotrophs.</title>
        <authorList>
            <person name="Ban H."/>
            <person name="Sato S."/>
            <person name="Yoshikawa S."/>
            <person name="Yamada K."/>
            <person name="Nakamura Y."/>
            <person name="Ichinomiya M."/>
            <person name="Sato N."/>
            <person name="Blanc-Mathieu R."/>
            <person name="Endo H."/>
            <person name="Kuwata A."/>
            <person name="Ogata H."/>
        </authorList>
    </citation>
    <scope>NUCLEOTIDE SEQUENCE [LARGE SCALE GENOMIC DNA]</scope>
</reference>
<evidence type="ECO:0000256" key="7">
    <source>
        <dbReference type="ARBA" id="ARBA00048782"/>
    </source>
</evidence>
<proteinExistence type="inferred from homology"/>
<keyword evidence="10" id="KW-1185">Reference proteome</keyword>
<comment type="catalytic activity">
    <reaction evidence="7">
        <text>[thioredoxin]-disulfide + L-methionine + H2O = L-methionine (S)-S-oxide + [thioredoxin]-dithiol</text>
        <dbReference type="Rhea" id="RHEA:19993"/>
        <dbReference type="Rhea" id="RHEA-COMP:10698"/>
        <dbReference type="Rhea" id="RHEA-COMP:10700"/>
        <dbReference type="ChEBI" id="CHEBI:15377"/>
        <dbReference type="ChEBI" id="CHEBI:29950"/>
        <dbReference type="ChEBI" id="CHEBI:50058"/>
        <dbReference type="ChEBI" id="CHEBI:57844"/>
        <dbReference type="ChEBI" id="CHEBI:58772"/>
        <dbReference type="EC" id="1.8.4.11"/>
    </reaction>
</comment>
<dbReference type="Pfam" id="PF01625">
    <property type="entry name" value="PMSR"/>
    <property type="match status" value="1"/>
</dbReference>
<dbReference type="InterPro" id="IPR036509">
    <property type="entry name" value="Met_Sox_Rdtase_MsrA_sf"/>
</dbReference>
<evidence type="ECO:0000313" key="10">
    <source>
        <dbReference type="Proteomes" id="UP001165060"/>
    </source>
</evidence>
<dbReference type="PANTHER" id="PTHR42799:SF2">
    <property type="entry name" value="MITOCHONDRIAL PEPTIDE METHIONINE SULFOXIDE REDUCTASE"/>
    <property type="match status" value="1"/>
</dbReference>
<name>A0ABQ6N8A2_9STRA</name>
<dbReference type="HAMAP" id="MF_01401">
    <property type="entry name" value="MsrA"/>
    <property type="match status" value="1"/>
</dbReference>
<protein>
    <recommendedName>
        <fullName evidence="2">peptide-methionine (S)-S-oxide reductase</fullName>
        <ecNumber evidence="2">1.8.4.11</ecNumber>
    </recommendedName>
    <alternativeName>
        <fullName evidence="5">Peptide-methionine (S)-S-oxide reductase</fullName>
    </alternativeName>
    <alternativeName>
        <fullName evidence="4">Protein-methionine-S-oxide reductase</fullName>
    </alternativeName>
</protein>
<evidence type="ECO:0000259" key="8">
    <source>
        <dbReference type="Pfam" id="PF01625"/>
    </source>
</evidence>
<evidence type="ECO:0000256" key="2">
    <source>
        <dbReference type="ARBA" id="ARBA00012502"/>
    </source>
</evidence>
<gene>
    <name evidence="9" type="ORF">TeGR_g14698</name>
</gene>
<evidence type="ECO:0000313" key="9">
    <source>
        <dbReference type="EMBL" id="GMI42856.1"/>
    </source>
</evidence>
<evidence type="ECO:0000256" key="6">
    <source>
        <dbReference type="ARBA" id="ARBA00047806"/>
    </source>
</evidence>
<keyword evidence="3" id="KW-0560">Oxidoreductase</keyword>
<feature type="domain" description="Peptide methionine sulphoxide reductase MsrA" evidence="8">
    <location>
        <begin position="29"/>
        <end position="197"/>
    </location>
</feature>
<dbReference type="SUPFAM" id="SSF55068">
    <property type="entry name" value="Peptide methionine sulfoxide reductase"/>
    <property type="match status" value="1"/>
</dbReference>
<dbReference type="EC" id="1.8.4.11" evidence="2"/>
<organism evidence="9 10">
    <name type="scientific">Tetraparma gracilis</name>
    <dbReference type="NCBI Taxonomy" id="2962635"/>
    <lineage>
        <taxon>Eukaryota</taxon>
        <taxon>Sar</taxon>
        <taxon>Stramenopiles</taxon>
        <taxon>Ochrophyta</taxon>
        <taxon>Bolidophyceae</taxon>
        <taxon>Parmales</taxon>
        <taxon>Triparmaceae</taxon>
        <taxon>Tetraparma</taxon>
    </lineage>
</organism>
<dbReference type="NCBIfam" id="TIGR00401">
    <property type="entry name" value="msrA"/>
    <property type="match status" value="1"/>
</dbReference>
<dbReference type="EMBL" id="BRYB01002315">
    <property type="protein sequence ID" value="GMI42856.1"/>
    <property type="molecule type" value="Genomic_DNA"/>
</dbReference>
<dbReference type="Gene3D" id="3.30.1060.10">
    <property type="entry name" value="Peptide methionine sulphoxide reductase MsrA"/>
    <property type="match status" value="1"/>
</dbReference>
<comment type="similarity">
    <text evidence="1">Belongs to the MsrA Met sulfoxide reductase family.</text>
</comment>
<evidence type="ECO:0000256" key="4">
    <source>
        <dbReference type="ARBA" id="ARBA00030273"/>
    </source>
</evidence>
<dbReference type="Proteomes" id="UP001165060">
    <property type="component" value="Unassembled WGS sequence"/>
</dbReference>
<evidence type="ECO:0000256" key="5">
    <source>
        <dbReference type="ARBA" id="ARBA00030643"/>
    </source>
</evidence>
<dbReference type="InterPro" id="IPR050162">
    <property type="entry name" value="MsrA_MetSO_reductase"/>
</dbReference>
<comment type="caution">
    <text evidence="9">The sequence shown here is derived from an EMBL/GenBank/DDBJ whole genome shotgun (WGS) entry which is preliminary data.</text>
</comment>
<sequence length="208" mass="22994">MGASQSADPIPIANPASPAVSASGPLASTITLGAGCYWGTEKYVRKDFQKRFPGSIKSATVGFMAPDPSAVKNPSYEAVCSGRTGHVEVLEVELNDPNAHFEELIRFFYMFHDPTTKNRQGNDVGTQYASYIFTYDQKQEEIARKVTQQVQDSISRGTLNCFAGTDVKSKIGGATVFYAAEQEHQDYLAKHPNGYCNHYMRFKEFPQV</sequence>
<evidence type="ECO:0000256" key="3">
    <source>
        <dbReference type="ARBA" id="ARBA00023002"/>
    </source>
</evidence>
<dbReference type="PANTHER" id="PTHR42799">
    <property type="entry name" value="MITOCHONDRIAL PEPTIDE METHIONINE SULFOXIDE REDUCTASE"/>
    <property type="match status" value="1"/>
</dbReference>
<accession>A0ABQ6N8A2</accession>
<dbReference type="InterPro" id="IPR002569">
    <property type="entry name" value="Met_Sox_Rdtase_MsrA_dom"/>
</dbReference>